<keyword evidence="4" id="KW-1185">Reference proteome</keyword>
<accession>A0A7Y9H4Z6</accession>
<proteinExistence type="predicted"/>
<dbReference type="InterPro" id="IPR036278">
    <property type="entry name" value="Sialidase_sf"/>
</dbReference>
<evidence type="ECO:0008006" key="5">
    <source>
        <dbReference type="Google" id="ProtNLM"/>
    </source>
</evidence>
<dbReference type="AlphaFoldDB" id="A0A7Y9H4Z6"/>
<sequence length="406" mass="41333">MSLPTDFHREVAERVDPPRFDVVLDRARAARRRRRATTVAGLLAACAVTGLAWGVAPGRDTGPAPATPAPTPSEQVPGVDPRLPADVRDVLASDMLHPWQVVGSTGAVAAVWGDCADGCRFALVTRLGDRVHGTLLEGDSPTIAEVSGGWLVQDGGDTFRISPDGRRDPVVDPGGTPVPPEPGDVVVRTTDGLRILRGTTLLPVPSPDGTPVLAAYATAAGDLVVALPQGTGGVEVRWTTGDGLWFQGLVSRPGGGAVAAVEMAGHHDGVAIALLGDAPDGSVPVLGVASSQDAGRTWTTARGVDGLADLSGLAVSDEGSAYLTTGSTGTVQVAEGDSVDVATGAGVVRVDATGDVTSVRQSQHDSSVFGVSHRVCVVAEAGRVDRLSCSPDDGTTWGGQPLPGFV</sequence>
<evidence type="ECO:0000313" key="3">
    <source>
        <dbReference type="EMBL" id="NYE37329.1"/>
    </source>
</evidence>
<feature type="region of interest" description="Disordered" evidence="1">
    <location>
        <begin position="59"/>
        <end position="81"/>
    </location>
</feature>
<dbReference type="Proteomes" id="UP000549911">
    <property type="component" value="Unassembled WGS sequence"/>
</dbReference>
<comment type="caution">
    <text evidence="3">The sequence shown here is derived from an EMBL/GenBank/DDBJ whole genome shotgun (WGS) entry which is preliminary data.</text>
</comment>
<keyword evidence="2" id="KW-0812">Transmembrane</keyword>
<feature type="region of interest" description="Disordered" evidence="1">
    <location>
        <begin position="161"/>
        <end position="181"/>
    </location>
</feature>
<keyword evidence="2" id="KW-1133">Transmembrane helix</keyword>
<dbReference type="SUPFAM" id="SSF50939">
    <property type="entry name" value="Sialidases"/>
    <property type="match status" value="1"/>
</dbReference>
<keyword evidence="2" id="KW-0472">Membrane</keyword>
<organism evidence="3 4">
    <name type="scientific">Nocardioides cavernae</name>
    <dbReference type="NCBI Taxonomy" id="1921566"/>
    <lineage>
        <taxon>Bacteria</taxon>
        <taxon>Bacillati</taxon>
        <taxon>Actinomycetota</taxon>
        <taxon>Actinomycetes</taxon>
        <taxon>Propionibacteriales</taxon>
        <taxon>Nocardioidaceae</taxon>
        <taxon>Nocardioides</taxon>
    </lineage>
</organism>
<name>A0A7Y9H4Z6_9ACTN</name>
<evidence type="ECO:0000313" key="4">
    <source>
        <dbReference type="Proteomes" id="UP000549911"/>
    </source>
</evidence>
<feature type="transmembrane region" description="Helical" evidence="2">
    <location>
        <begin position="36"/>
        <end position="56"/>
    </location>
</feature>
<protein>
    <recommendedName>
        <fullName evidence="5">Exo-alpha-sialidase</fullName>
    </recommendedName>
</protein>
<reference evidence="3 4" key="1">
    <citation type="submission" date="2020-07" db="EMBL/GenBank/DDBJ databases">
        <authorList>
            <person name="Partida-Martinez L."/>
            <person name="Huntemann M."/>
            <person name="Clum A."/>
            <person name="Wang J."/>
            <person name="Palaniappan K."/>
            <person name="Ritter S."/>
            <person name="Chen I.-M."/>
            <person name="Stamatis D."/>
            <person name="Reddy T."/>
            <person name="O'Malley R."/>
            <person name="Daum C."/>
            <person name="Shapiro N."/>
            <person name="Ivanova N."/>
            <person name="Kyrpides N."/>
            <person name="Woyke T."/>
        </authorList>
    </citation>
    <scope>NUCLEOTIDE SEQUENCE [LARGE SCALE GENOMIC DNA]</scope>
    <source>
        <strain evidence="3 4">AT2.17</strain>
    </source>
</reference>
<dbReference type="EMBL" id="JACCBW010000002">
    <property type="protein sequence ID" value="NYE37329.1"/>
    <property type="molecule type" value="Genomic_DNA"/>
</dbReference>
<dbReference type="RefSeq" id="WP_179619893.1">
    <property type="nucleotide sequence ID" value="NZ_JACCBW010000002.1"/>
</dbReference>
<reference evidence="3 4" key="2">
    <citation type="submission" date="2020-08" db="EMBL/GenBank/DDBJ databases">
        <title>The Agave Microbiome: Exploring the role of microbial communities in plant adaptations to desert environments.</title>
        <authorList>
            <person name="Partida-Martinez L.P."/>
        </authorList>
    </citation>
    <scope>NUCLEOTIDE SEQUENCE [LARGE SCALE GENOMIC DNA]</scope>
    <source>
        <strain evidence="3 4">AT2.17</strain>
    </source>
</reference>
<evidence type="ECO:0000256" key="2">
    <source>
        <dbReference type="SAM" id="Phobius"/>
    </source>
</evidence>
<gene>
    <name evidence="3" type="ORF">F4692_002462</name>
</gene>
<evidence type="ECO:0000256" key="1">
    <source>
        <dbReference type="SAM" id="MobiDB-lite"/>
    </source>
</evidence>